<dbReference type="KEGG" id="spar:SPRG_13590"/>
<evidence type="ECO:0000313" key="1">
    <source>
        <dbReference type="EMBL" id="KDO21291.1"/>
    </source>
</evidence>
<keyword evidence="2" id="KW-1185">Reference proteome</keyword>
<dbReference type="Proteomes" id="UP000030745">
    <property type="component" value="Unassembled WGS sequence"/>
</dbReference>
<accession>A0A067C424</accession>
<sequence length="125" mass="14269">MDTFMPASSLECQYSYKPCSNPRTTKRNGSLHLLCEFHRQKANRIQQVYTNKKRAQRQHAATKANMQLSLKDEPALPSSPMELAPHWTSTDVFASLWSDESFSPLWNAGSPIMTHEEVAILNELF</sequence>
<name>A0A067C424_SAPPC</name>
<proteinExistence type="predicted"/>
<dbReference type="AlphaFoldDB" id="A0A067C424"/>
<dbReference type="EMBL" id="KK583291">
    <property type="protein sequence ID" value="KDO21291.1"/>
    <property type="molecule type" value="Genomic_DNA"/>
</dbReference>
<reference evidence="1 2" key="1">
    <citation type="journal article" date="2013" name="PLoS Genet.">
        <title>Distinctive expansion of potential virulence genes in the genome of the oomycete fish pathogen Saprolegnia parasitica.</title>
        <authorList>
            <person name="Jiang R.H."/>
            <person name="de Bruijn I."/>
            <person name="Haas B.J."/>
            <person name="Belmonte R."/>
            <person name="Lobach L."/>
            <person name="Christie J."/>
            <person name="van den Ackerveken G."/>
            <person name="Bottin A."/>
            <person name="Bulone V."/>
            <person name="Diaz-Moreno S.M."/>
            <person name="Dumas B."/>
            <person name="Fan L."/>
            <person name="Gaulin E."/>
            <person name="Govers F."/>
            <person name="Grenville-Briggs L.J."/>
            <person name="Horner N.R."/>
            <person name="Levin J.Z."/>
            <person name="Mammella M."/>
            <person name="Meijer H.J."/>
            <person name="Morris P."/>
            <person name="Nusbaum C."/>
            <person name="Oome S."/>
            <person name="Phillips A.J."/>
            <person name="van Rooyen D."/>
            <person name="Rzeszutek E."/>
            <person name="Saraiva M."/>
            <person name="Secombes C.J."/>
            <person name="Seidl M.F."/>
            <person name="Snel B."/>
            <person name="Stassen J.H."/>
            <person name="Sykes S."/>
            <person name="Tripathy S."/>
            <person name="van den Berg H."/>
            <person name="Vega-Arreguin J.C."/>
            <person name="Wawra S."/>
            <person name="Young S.K."/>
            <person name="Zeng Q."/>
            <person name="Dieguez-Uribeondo J."/>
            <person name="Russ C."/>
            <person name="Tyler B.M."/>
            <person name="van West P."/>
        </authorList>
    </citation>
    <scope>NUCLEOTIDE SEQUENCE [LARGE SCALE GENOMIC DNA]</scope>
    <source>
        <strain evidence="1 2">CBS 223.65</strain>
    </source>
</reference>
<dbReference type="RefSeq" id="XP_012208033.1">
    <property type="nucleotide sequence ID" value="XM_012352643.1"/>
</dbReference>
<dbReference type="OrthoDB" id="68969at2759"/>
<evidence type="ECO:0000313" key="2">
    <source>
        <dbReference type="Proteomes" id="UP000030745"/>
    </source>
</evidence>
<dbReference type="VEuPathDB" id="FungiDB:SPRG_13590"/>
<gene>
    <name evidence="1" type="ORF">SPRG_13590</name>
</gene>
<protein>
    <submittedName>
        <fullName evidence="1">Uncharacterized protein</fullName>
    </submittedName>
</protein>
<organism evidence="1 2">
    <name type="scientific">Saprolegnia parasitica (strain CBS 223.65)</name>
    <dbReference type="NCBI Taxonomy" id="695850"/>
    <lineage>
        <taxon>Eukaryota</taxon>
        <taxon>Sar</taxon>
        <taxon>Stramenopiles</taxon>
        <taxon>Oomycota</taxon>
        <taxon>Saprolegniomycetes</taxon>
        <taxon>Saprolegniales</taxon>
        <taxon>Saprolegniaceae</taxon>
        <taxon>Saprolegnia</taxon>
    </lineage>
</organism>
<dbReference type="GeneID" id="24135459"/>
<dbReference type="OMA" id="IMTHEEV"/>